<evidence type="ECO:0000256" key="1">
    <source>
        <dbReference type="ARBA" id="ARBA00022801"/>
    </source>
</evidence>
<dbReference type="InterPro" id="IPR039329">
    <property type="entry name" value="SIAE"/>
</dbReference>
<dbReference type="InterPro" id="IPR005181">
    <property type="entry name" value="SASA"/>
</dbReference>
<keyword evidence="4" id="KW-1185">Reference proteome</keyword>
<dbReference type="SUPFAM" id="SSF52266">
    <property type="entry name" value="SGNH hydrolase"/>
    <property type="match status" value="1"/>
</dbReference>
<dbReference type="PANTHER" id="PTHR22901:SF0">
    <property type="entry name" value="SIALATE O-ACETYLESTERASE"/>
    <property type="match status" value="1"/>
</dbReference>
<evidence type="ECO:0000259" key="2">
    <source>
        <dbReference type="Pfam" id="PF03629"/>
    </source>
</evidence>
<gene>
    <name evidence="3" type="ORF">SAMN05444483_10669</name>
</gene>
<protein>
    <submittedName>
        <fullName evidence="3">Sialate O-acetylesterase</fullName>
    </submittedName>
</protein>
<dbReference type="EMBL" id="FQVT01000006">
    <property type="protein sequence ID" value="SHG21242.1"/>
    <property type="molecule type" value="Genomic_DNA"/>
</dbReference>
<dbReference type="OrthoDB" id="9816001at2"/>
<dbReference type="Gene3D" id="3.40.50.1110">
    <property type="entry name" value="SGNH hydrolase"/>
    <property type="match status" value="1"/>
</dbReference>
<dbReference type="Pfam" id="PF03629">
    <property type="entry name" value="SASA"/>
    <property type="match status" value="1"/>
</dbReference>
<sequence>MKRTIKTQENHLYKIGKNINYFIRLSIFLLFCFSAQAQLSLADIFTDNMVLQRKEPIHVWGTAKPGEKIIVKFSSEEKETISRPDASWEIVLSAKNANVNPQKLKISSETEQLEINNILIGDVWLLTGQSNMEWPLKNEKHYSEEQKQLAGDKLRFFNPTYVGKGVYSESFKKEDLKNLNAQDFYRGNWEVSGSKNTGELSAIGYYFAKELIASEEIPIGLINLAIGGAPIEAFIAEEDLQSNFSKKIGGNWLKNNELPVWIRERGDQNVGHLKDIPEAGPNHGYKPGFAYKAGIKPIKKFPITGVLWYQGESNAQEMERVKEYKDLQKLLIENYRNSWQKPELPFYWVGLSSIDTLNYKSHFWPEFRNQQLLLVDEMENVGMAVSTDVGAKNDVHPRDKKTVGKRLSRLALNEVYGNDIIVSGPIPKSAEFKNGKIYITFKSVGNGLRTRNNGQLKGFSVNGKSGVKARIKGNQVIIEAKKKPDFVYYNWQPWAIGTLINKEGLPAPTFKLKILKK</sequence>
<dbReference type="AlphaFoldDB" id="A0A1M5HZE0"/>
<name>A0A1M5HZE0_SALEC</name>
<evidence type="ECO:0000313" key="3">
    <source>
        <dbReference type="EMBL" id="SHG21242.1"/>
    </source>
</evidence>
<dbReference type="InterPro" id="IPR036514">
    <property type="entry name" value="SGNH_hydro_sf"/>
</dbReference>
<proteinExistence type="predicted"/>
<reference evidence="4" key="1">
    <citation type="submission" date="2016-11" db="EMBL/GenBank/DDBJ databases">
        <authorList>
            <person name="Varghese N."/>
            <person name="Submissions S."/>
        </authorList>
    </citation>
    <scope>NUCLEOTIDE SEQUENCE [LARGE SCALE GENOMIC DNA]</scope>
    <source>
        <strain evidence="4">DSM 24579</strain>
    </source>
</reference>
<evidence type="ECO:0000313" key="4">
    <source>
        <dbReference type="Proteomes" id="UP000183945"/>
    </source>
</evidence>
<dbReference type="RefSeq" id="WP_083572086.1">
    <property type="nucleotide sequence ID" value="NZ_FQVT01000006.1"/>
</dbReference>
<dbReference type="PANTHER" id="PTHR22901">
    <property type="entry name" value="SIALATE O-ACETYLESTERASE"/>
    <property type="match status" value="1"/>
</dbReference>
<dbReference type="GO" id="GO:0005975">
    <property type="term" value="P:carbohydrate metabolic process"/>
    <property type="evidence" value="ECO:0007669"/>
    <property type="project" value="TreeGrafter"/>
</dbReference>
<dbReference type="GO" id="GO:0001681">
    <property type="term" value="F:sialate O-acetylesterase activity"/>
    <property type="evidence" value="ECO:0007669"/>
    <property type="project" value="InterPro"/>
</dbReference>
<accession>A0A1M5HZE0</accession>
<dbReference type="Proteomes" id="UP000183945">
    <property type="component" value="Unassembled WGS sequence"/>
</dbReference>
<dbReference type="STRING" id="1073325.SAMN05444483_10669"/>
<keyword evidence="1" id="KW-0378">Hydrolase</keyword>
<feature type="domain" description="Sialate O-acetylesterase" evidence="2">
    <location>
        <begin position="300"/>
        <end position="409"/>
    </location>
</feature>
<organism evidence="3 4">
    <name type="scientific">Salegentibacter echinorum</name>
    <dbReference type="NCBI Taxonomy" id="1073325"/>
    <lineage>
        <taxon>Bacteria</taxon>
        <taxon>Pseudomonadati</taxon>
        <taxon>Bacteroidota</taxon>
        <taxon>Flavobacteriia</taxon>
        <taxon>Flavobacteriales</taxon>
        <taxon>Flavobacteriaceae</taxon>
        <taxon>Salegentibacter</taxon>
    </lineage>
</organism>